<dbReference type="Proteomes" id="UP000190961">
    <property type="component" value="Unassembled WGS sequence"/>
</dbReference>
<keyword evidence="3" id="KW-1185">Reference proteome</keyword>
<dbReference type="RefSeq" id="WP_079689084.1">
    <property type="nucleotide sequence ID" value="NZ_FUZU01000003.1"/>
</dbReference>
<dbReference type="AlphaFoldDB" id="A0A1T5M6U1"/>
<gene>
    <name evidence="2" type="ORF">SAMN05660236_4570</name>
</gene>
<feature type="domain" description="Secretion system C-terminal sorting" evidence="1">
    <location>
        <begin position="912"/>
        <end position="986"/>
    </location>
</feature>
<sequence length="989" mass="105986">MRYIYFKAASIFLAVSLITTCVRDVQAQARLILNGATINITQGAVLVVGNPSADAITRNSGYIISEGENNAIKWYIGTFTGNYTIPWGYNGDYIPVTFTPSSASGSGYFIFSTYHTTNWNNAANLPTGVTDFNGSSGSDQSAFAIDRFWQVNAVDYTAKPLLSSLTFTYRDDEHSATGNTIDENSLRPERWNSTINTWTDFSSTPTLNTTNNTATITTLNAADLYAWWTLSTSQLNRYWVASSLSNWNNRSNWSVSAGGPGGATVPLTTDAVIFDGANDGICILDTDINIASLLVASDYSGSVNQGSHRVIVGDDATFSGGTFQGGSALIQVNGDIAIDGATLNSSTDTLDVKSNFTFNTGTFNHNNGTVKFSGSTVGVPQLISGTAVTDFNNIYVANSASNAGVRVESDQNLQGILTLAPSAVLDADGSSNTAIFTLMSLNDNPVADAGIATLPAGAQVSGNVTVQRYMALEGANNTRIYRYIASPVQQGTVADIQQEIPVTGSFVGSSNCKACLTNQSMFEYDEAVTTDTNGSGFVDVNDGYIDFPSIVNTEVLRPGIGYTIFVRGNYLTSPVWDIRGVANQGNISFPVTFTSSGNIANDGWNLVGNPYPSVIDWNAAGWTKTNIDGTIYIPDNGGIELQYASWNGTLGVNGGSRYIATAQGFWVKATASPVFSATEAIKAAGQTAVFFRTASLENLLRIRLSNGSFEDETVIHFREDATTEFDSHADAWKLKNGGFNLSTVTEKNERLAINSMPTLSCGTQINLDVADTKPGSYKLKFSNLGSFQTDASLRLIDHYLNQTIPVSGEYIYSFSITDAPESKGDQRFTVVIDKPAPDVVITESAGSLTVDYTQGIQWYKDGAMIEGATAPSLTPEEPGIYTVNVKVDGCTLTGMKEFFITGIEKGSKAIKVYPVPVTDKLSIKVDASRKLTSVSVLNVFGNEIATTDLQLESDNTYTGTIPMKDFPAGSYIVQLKGREGIISMKVVKK</sequence>
<reference evidence="2 3" key="1">
    <citation type="submission" date="2017-02" db="EMBL/GenBank/DDBJ databases">
        <authorList>
            <person name="Peterson S.W."/>
        </authorList>
    </citation>
    <scope>NUCLEOTIDE SEQUENCE [LARGE SCALE GENOMIC DNA]</scope>
    <source>
        <strain evidence="2 3">DSM 25262</strain>
    </source>
</reference>
<dbReference type="EMBL" id="FUZU01000003">
    <property type="protein sequence ID" value="SKC83855.1"/>
    <property type="molecule type" value="Genomic_DNA"/>
</dbReference>
<dbReference type="OrthoDB" id="965820at2"/>
<evidence type="ECO:0000313" key="2">
    <source>
        <dbReference type="EMBL" id="SKC83855.1"/>
    </source>
</evidence>
<proteinExistence type="predicted"/>
<dbReference type="InterPro" id="IPR026444">
    <property type="entry name" value="Secre_tail"/>
</dbReference>
<protein>
    <submittedName>
        <fullName evidence="2">Por secretion system C-terminal sorting domain-containing protein</fullName>
    </submittedName>
</protein>
<dbReference type="Pfam" id="PF18962">
    <property type="entry name" value="Por_Secre_tail"/>
    <property type="match status" value="1"/>
</dbReference>
<evidence type="ECO:0000259" key="1">
    <source>
        <dbReference type="Pfam" id="PF18962"/>
    </source>
</evidence>
<evidence type="ECO:0000313" key="3">
    <source>
        <dbReference type="Proteomes" id="UP000190961"/>
    </source>
</evidence>
<name>A0A1T5M6U1_9BACT</name>
<organism evidence="2 3">
    <name type="scientific">Ohtaekwangia koreensis</name>
    <dbReference type="NCBI Taxonomy" id="688867"/>
    <lineage>
        <taxon>Bacteria</taxon>
        <taxon>Pseudomonadati</taxon>
        <taxon>Bacteroidota</taxon>
        <taxon>Cytophagia</taxon>
        <taxon>Cytophagales</taxon>
        <taxon>Fulvivirgaceae</taxon>
        <taxon>Ohtaekwangia</taxon>
    </lineage>
</organism>
<accession>A0A1T5M6U1</accession>
<dbReference type="NCBIfam" id="TIGR04183">
    <property type="entry name" value="Por_Secre_tail"/>
    <property type="match status" value="1"/>
</dbReference>
<dbReference type="STRING" id="688867.SAMN05660236_4570"/>